<dbReference type="OrthoDB" id="581608at2"/>
<dbReference type="GO" id="GO:0051213">
    <property type="term" value="F:dioxygenase activity"/>
    <property type="evidence" value="ECO:0007669"/>
    <property type="project" value="UniProtKB-KW"/>
</dbReference>
<comment type="similarity">
    <text evidence="2">Belongs to the TfdA dioxygenase family.</text>
</comment>
<proteinExistence type="inferred from homology"/>
<evidence type="ECO:0000256" key="1">
    <source>
        <dbReference type="ARBA" id="ARBA00001954"/>
    </source>
</evidence>
<feature type="domain" description="TauD/TfdA-like" evidence="7">
    <location>
        <begin position="5"/>
        <end position="269"/>
    </location>
</feature>
<dbReference type="PANTHER" id="PTHR43779:SF3">
    <property type="entry name" value="(3R)-3-[(CARBOXYMETHYL)AMINO]FATTY ACID OXYGENASE_DECARBOXYLASE"/>
    <property type="match status" value="1"/>
</dbReference>
<dbReference type="GO" id="GO:0046872">
    <property type="term" value="F:metal ion binding"/>
    <property type="evidence" value="ECO:0007669"/>
    <property type="project" value="UniProtKB-KW"/>
</dbReference>
<comment type="cofactor">
    <cofactor evidence="1">
        <name>Fe(2+)</name>
        <dbReference type="ChEBI" id="CHEBI:29033"/>
    </cofactor>
</comment>
<evidence type="ECO:0000313" key="8">
    <source>
        <dbReference type="EMBL" id="KAB2386308.1"/>
    </source>
</evidence>
<dbReference type="SUPFAM" id="SSF51197">
    <property type="entry name" value="Clavaminate synthase-like"/>
    <property type="match status" value="1"/>
</dbReference>
<keyword evidence="3" id="KW-0479">Metal-binding</keyword>
<evidence type="ECO:0000256" key="5">
    <source>
        <dbReference type="ARBA" id="ARBA00023002"/>
    </source>
</evidence>
<dbReference type="Pfam" id="PF02668">
    <property type="entry name" value="TauD"/>
    <property type="match status" value="1"/>
</dbReference>
<dbReference type="RefSeq" id="WP_151539214.1">
    <property type="nucleotide sequence ID" value="NZ_WBMR01000013.1"/>
</dbReference>
<evidence type="ECO:0000256" key="4">
    <source>
        <dbReference type="ARBA" id="ARBA00022964"/>
    </source>
</evidence>
<keyword evidence="4 8" id="KW-0223">Dioxygenase</keyword>
<sequence length="277" mass="30733">MTAAFTPLSPFGMEITGASGDQLVHQEAADRCRELLNEHGVMIYRELDIGDDDLVAFTRLLGEPEVAKTSEHRHPEIDTITLDPAKTNAVLAGYRRGNFHWHIDGATIPIPQKATLLTAREVDPAGGDTEFASTFLAYQALPEAEKARLDGLTVVHSFAAAQLRANPTPTDEERAAWNRVPSRTHPLVWTRSNGRKSLLVGATAGEVMELPGQEGQALLERLLDWATQPQFVLRHQWRRGDLVIWDNTGMLHRALPFEPTSRRLMHRTTLVGEEAVA</sequence>
<keyword evidence="5" id="KW-0560">Oxidoreductase</keyword>
<evidence type="ECO:0000256" key="6">
    <source>
        <dbReference type="ARBA" id="ARBA00023004"/>
    </source>
</evidence>
<dbReference type="PANTHER" id="PTHR43779">
    <property type="entry name" value="DIOXYGENASE RV0097-RELATED"/>
    <property type="match status" value="1"/>
</dbReference>
<keyword evidence="9" id="KW-1185">Reference proteome</keyword>
<protein>
    <submittedName>
        <fullName evidence="8">TauD/TfdA family dioxygenase</fullName>
    </submittedName>
</protein>
<keyword evidence="6" id="KW-0408">Iron</keyword>
<evidence type="ECO:0000256" key="2">
    <source>
        <dbReference type="ARBA" id="ARBA00005896"/>
    </source>
</evidence>
<evidence type="ECO:0000259" key="7">
    <source>
        <dbReference type="Pfam" id="PF02668"/>
    </source>
</evidence>
<dbReference type="InterPro" id="IPR042098">
    <property type="entry name" value="TauD-like_sf"/>
</dbReference>
<evidence type="ECO:0000313" key="9">
    <source>
        <dbReference type="Proteomes" id="UP000483004"/>
    </source>
</evidence>
<accession>A0A6L3W0F4</accession>
<comment type="caution">
    <text evidence="8">The sequence shown here is derived from an EMBL/GenBank/DDBJ whole genome shotgun (WGS) entry which is preliminary data.</text>
</comment>
<dbReference type="EMBL" id="WBMR01000013">
    <property type="protein sequence ID" value="KAB2386308.1"/>
    <property type="molecule type" value="Genomic_DNA"/>
</dbReference>
<dbReference type="InterPro" id="IPR051178">
    <property type="entry name" value="TfdA_dioxygenase"/>
</dbReference>
<organism evidence="8 9">
    <name type="scientific">Actinomadura montaniterrae</name>
    <dbReference type="NCBI Taxonomy" id="1803903"/>
    <lineage>
        <taxon>Bacteria</taxon>
        <taxon>Bacillati</taxon>
        <taxon>Actinomycetota</taxon>
        <taxon>Actinomycetes</taxon>
        <taxon>Streptosporangiales</taxon>
        <taxon>Thermomonosporaceae</taxon>
        <taxon>Actinomadura</taxon>
    </lineage>
</organism>
<evidence type="ECO:0000256" key="3">
    <source>
        <dbReference type="ARBA" id="ARBA00022723"/>
    </source>
</evidence>
<dbReference type="AlphaFoldDB" id="A0A6L3W0F4"/>
<dbReference type="Gene3D" id="3.60.130.10">
    <property type="entry name" value="Clavaminate synthase-like"/>
    <property type="match status" value="1"/>
</dbReference>
<dbReference type="InterPro" id="IPR003819">
    <property type="entry name" value="TauD/TfdA-like"/>
</dbReference>
<gene>
    <name evidence="8" type="ORF">F9B16_07355</name>
</gene>
<dbReference type="Proteomes" id="UP000483004">
    <property type="component" value="Unassembled WGS sequence"/>
</dbReference>
<reference evidence="8 9" key="1">
    <citation type="submission" date="2019-09" db="EMBL/GenBank/DDBJ databases">
        <title>Actinomadura physcomitrii sp. nov., a novel actinomycete isolated from moss [Physcomitrium sphaericum (Ludw) Fuernr].</title>
        <authorList>
            <person name="Liu C."/>
            <person name="Zhuang X."/>
        </authorList>
    </citation>
    <scope>NUCLEOTIDE SEQUENCE [LARGE SCALE GENOMIC DNA]</scope>
    <source>
        <strain evidence="8 9">CYP1-1B</strain>
    </source>
</reference>
<name>A0A6L3W0F4_9ACTN</name>